<protein>
    <recommendedName>
        <fullName evidence="3">DUF3221 domain-containing protein</fullName>
    </recommendedName>
</protein>
<dbReference type="OrthoDB" id="2970982at2"/>
<evidence type="ECO:0008006" key="3">
    <source>
        <dbReference type="Google" id="ProtNLM"/>
    </source>
</evidence>
<organism evidence="1 2">
    <name type="scientific">Sediminibacillus halophilus</name>
    <dbReference type="NCBI Taxonomy" id="482461"/>
    <lineage>
        <taxon>Bacteria</taxon>
        <taxon>Bacillati</taxon>
        <taxon>Bacillota</taxon>
        <taxon>Bacilli</taxon>
        <taxon>Bacillales</taxon>
        <taxon>Bacillaceae</taxon>
        <taxon>Sediminibacillus</taxon>
    </lineage>
</organism>
<dbReference type="RefSeq" id="WP_074597584.1">
    <property type="nucleotide sequence ID" value="NZ_FNHF01000001.1"/>
</dbReference>
<dbReference type="AlphaFoldDB" id="A0A1G9N4Z8"/>
<dbReference type="Proteomes" id="UP000182347">
    <property type="component" value="Unassembled WGS sequence"/>
</dbReference>
<evidence type="ECO:0000313" key="1">
    <source>
        <dbReference type="EMBL" id="SDL81187.1"/>
    </source>
</evidence>
<accession>A0A1G9N4Z8</accession>
<sequence>MHKILLMVALAVSVGLLTGCQQNNVAEKIDVEGEVTLIDDEKQLLYIDGNPIMVENPEEFKVGQQVTAELIDTNPDKDWDPEQIVVENIEFNK</sequence>
<proteinExistence type="predicted"/>
<name>A0A1G9N4Z8_9BACI</name>
<reference evidence="2" key="1">
    <citation type="submission" date="2016-10" db="EMBL/GenBank/DDBJ databases">
        <authorList>
            <person name="Varghese N."/>
            <person name="Submissions S."/>
        </authorList>
    </citation>
    <scope>NUCLEOTIDE SEQUENCE [LARGE SCALE GENOMIC DNA]</scope>
    <source>
        <strain evidence="2">CGMCC 1.6199</strain>
    </source>
</reference>
<gene>
    <name evidence="1" type="ORF">SAMN05216244_0839</name>
</gene>
<keyword evidence="2" id="KW-1185">Reference proteome</keyword>
<evidence type="ECO:0000313" key="2">
    <source>
        <dbReference type="Proteomes" id="UP000182347"/>
    </source>
</evidence>
<dbReference type="PROSITE" id="PS51257">
    <property type="entry name" value="PROKAR_LIPOPROTEIN"/>
    <property type="match status" value="1"/>
</dbReference>
<dbReference type="EMBL" id="FNHF01000001">
    <property type="protein sequence ID" value="SDL81187.1"/>
    <property type="molecule type" value="Genomic_DNA"/>
</dbReference>